<feature type="transmembrane region" description="Helical" evidence="1">
    <location>
        <begin position="6"/>
        <end position="24"/>
    </location>
</feature>
<reference evidence="2" key="1">
    <citation type="submission" date="2018-02" db="EMBL/GenBank/DDBJ databases">
        <title>Rhizophora mucronata_Transcriptome.</title>
        <authorList>
            <person name="Meera S.P."/>
            <person name="Sreeshan A."/>
            <person name="Augustine A."/>
        </authorList>
    </citation>
    <scope>NUCLEOTIDE SEQUENCE</scope>
    <source>
        <tissue evidence="2">Leaf</tissue>
    </source>
</reference>
<sequence length="32" mass="4017">MDSYLYFYIRTCLFDYGTMFLLLIHDQTFNDR</sequence>
<keyword evidence="1" id="KW-0472">Membrane</keyword>
<evidence type="ECO:0000313" key="2">
    <source>
        <dbReference type="EMBL" id="MBX63375.1"/>
    </source>
</evidence>
<organism evidence="2">
    <name type="scientific">Rhizophora mucronata</name>
    <name type="common">Asiatic mangrove</name>
    <dbReference type="NCBI Taxonomy" id="61149"/>
    <lineage>
        <taxon>Eukaryota</taxon>
        <taxon>Viridiplantae</taxon>
        <taxon>Streptophyta</taxon>
        <taxon>Embryophyta</taxon>
        <taxon>Tracheophyta</taxon>
        <taxon>Spermatophyta</taxon>
        <taxon>Magnoliopsida</taxon>
        <taxon>eudicotyledons</taxon>
        <taxon>Gunneridae</taxon>
        <taxon>Pentapetalae</taxon>
        <taxon>rosids</taxon>
        <taxon>fabids</taxon>
        <taxon>Malpighiales</taxon>
        <taxon>Rhizophoraceae</taxon>
        <taxon>Rhizophora</taxon>
    </lineage>
</organism>
<proteinExistence type="predicted"/>
<dbReference type="AlphaFoldDB" id="A0A2P2Q8R7"/>
<name>A0A2P2Q8R7_RHIMU</name>
<protein>
    <submittedName>
        <fullName evidence="2">Uncharacterized protein</fullName>
    </submittedName>
</protein>
<keyword evidence="1" id="KW-0812">Transmembrane</keyword>
<keyword evidence="1" id="KW-1133">Transmembrane helix</keyword>
<accession>A0A2P2Q8R7</accession>
<dbReference type="EMBL" id="GGEC01082891">
    <property type="protein sequence ID" value="MBX63375.1"/>
    <property type="molecule type" value="Transcribed_RNA"/>
</dbReference>
<evidence type="ECO:0000256" key="1">
    <source>
        <dbReference type="SAM" id="Phobius"/>
    </source>
</evidence>